<organism evidence="2 3">
    <name type="scientific">Paspalum notatum var. saurae</name>
    <dbReference type="NCBI Taxonomy" id="547442"/>
    <lineage>
        <taxon>Eukaryota</taxon>
        <taxon>Viridiplantae</taxon>
        <taxon>Streptophyta</taxon>
        <taxon>Embryophyta</taxon>
        <taxon>Tracheophyta</taxon>
        <taxon>Spermatophyta</taxon>
        <taxon>Magnoliopsida</taxon>
        <taxon>Liliopsida</taxon>
        <taxon>Poales</taxon>
        <taxon>Poaceae</taxon>
        <taxon>PACMAD clade</taxon>
        <taxon>Panicoideae</taxon>
        <taxon>Andropogonodae</taxon>
        <taxon>Paspaleae</taxon>
        <taxon>Paspalinae</taxon>
        <taxon>Paspalum</taxon>
    </lineage>
</organism>
<gene>
    <name evidence="2" type="ORF">U9M48_014071</name>
</gene>
<evidence type="ECO:0000259" key="1">
    <source>
        <dbReference type="Pfam" id="PF26133"/>
    </source>
</evidence>
<sequence length="65" mass="7270">MRNLTTPVAYGVALPVVLGQKYHCTDIPPGYSTQVVSSYEDLELEHKGGDGERTLKKAVHRMILW</sequence>
<protein>
    <recommendedName>
        <fullName evidence="1">DUF8039 domain-containing protein</fullName>
    </recommendedName>
</protein>
<dbReference type="AlphaFoldDB" id="A0AAQ3WK63"/>
<dbReference type="EMBL" id="CP144747">
    <property type="protein sequence ID" value="WVZ64573.1"/>
    <property type="molecule type" value="Genomic_DNA"/>
</dbReference>
<feature type="domain" description="DUF8039" evidence="1">
    <location>
        <begin position="4"/>
        <end position="65"/>
    </location>
</feature>
<evidence type="ECO:0000313" key="3">
    <source>
        <dbReference type="Proteomes" id="UP001341281"/>
    </source>
</evidence>
<keyword evidence="3" id="KW-1185">Reference proteome</keyword>
<accession>A0AAQ3WK63</accession>
<dbReference type="InterPro" id="IPR058352">
    <property type="entry name" value="DUF8039"/>
</dbReference>
<proteinExistence type="predicted"/>
<evidence type="ECO:0000313" key="2">
    <source>
        <dbReference type="EMBL" id="WVZ64573.1"/>
    </source>
</evidence>
<name>A0AAQ3WK63_PASNO</name>
<reference evidence="2 3" key="1">
    <citation type="submission" date="2024-02" db="EMBL/GenBank/DDBJ databases">
        <title>High-quality chromosome-scale genome assembly of Pensacola bahiagrass (Paspalum notatum Flugge var. saurae).</title>
        <authorList>
            <person name="Vega J.M."/>
            <person name="Podio M."/>
            <person name="Orjuela J."/>
            <person name="Siena L.A."/>
            <person name="Pessino S.C."/>
            <person name="Combes M.C."/>
            <person name="Mariac C."/>
            <person name="Albertini E."/>
            <person name="Pupilli F."/>
            <person name="Ortiz J.P.A."/>
            <person name="Leblanc O."/>
        </authorList>
    </citation>
    <scope>NUCLEOTIDE SEQUENCE [LARGE SCALE GENOMIC DNA]</scope>
    <source>
        <strain evidence="2">R1</strain>
        <tissue evidence="2">Leaf</tissue>
    </source>
</reference>
<dbReference type="Proteomes" id="UP001341281">
    <property type="component" value="Chromosome 03"/>
</dbReference>
<dbReference type="Pfam" id="PF26133">
    <property type="entry name" value="DUF8039"/>
    <property type="match status" value="1"/>
</dbReference>